<dbReference type="STRING" id="880072.Desac_2819"/>
<reference evidence="3 4" key="1">
    <citation type="journal article" date="2011" name="Stand. Genomic Sci.">
        <title>Complete genome sequence of the acetate-degrading sulfate reducer Desulfobacca acetoxidans type strain (ASRB2).</title>
        <authorList>
            <person name="Goker M."/>
            <person name="Teshima H."/>
            <person name="Lapidus A."/>
            <person name="Nolan M."/>
            <person name="Lucas S."/>
            <person name="Hammon N."/>
            <person name="Deshpande S."/>
            <person name="Cheng J.F."/>
            <person name="Tapia R."/>
            <person name="Han C."/>
            <person name="Goodwin L."/>
            <person name="Pitluck S."/>
            <person name="Huntemann M."/>
            <person name="Liolios K."/>
            <person name="Ivanova N."/>
            <person name="Pagani I."/>
            <person name="Mavromatis K."/>
            <person name="Ovchinikova G."/>
            <person name="Pati A."/>
            <person name="Chen A."/>
            <person name="Palaniappan K."/>
            <person name="Land M."/>
            <person name="Hauser L."/>
            <person name="Brambilla E.M."/>
            <person name="Rohde M."/>
            <person name="Spring S."/>
            <person name="Detter J.C."/>
            <person name="Woyke T."/>
            <person name="Bristow J."/>
            <person name="Eisen J.A."/>
            <person name="Markowitz V."/>
            <person name="Hugenholtz P."/>
            <person name="Kyrpides N.C."/>
            <person name="Klenk H.P."/>
        </authorList>
    </citation>
    <scope>NUCLEOTIDE SEQUENCE [LARGE SCALE GENOMIC DNA]</scope>
    <source>
        <strain evidence="4">ATCC 700848 / DSM 11109 / ASRB2</strain>
    </source>
</reference>
<dbReference type="SUPFAM" id="SSF49478">
    <property type="entry name" value="Cna protein B-type domain"/>
    <property type="match status" value="1"/>
</dbReference>
<dbReference type="Proteomes" id="UP000000483">
    <property type="component" value="Chromosome"/>
</dbReference>
<dbReference type="RefSeq" id="WP_013707730.1">
    <property type="nucleotide sequence ID" value="NC_015388.1"/>
</dbReference>
<keyword evidence="1" id="KW-0812">Transmembrane</keyword>
<dbReference type="HOGENOM" id="CLU_105325_1_1_7"/>
<evidence type="ECO:0000256" key="2">
    <source>
        <dbReference type="SAM" id="SignalP"/>
    </source>
</evidence>
<feature type="transmembrane region" description="Helical" evidence="1">
    <location>
        <begin position="126"/>
        <end position="143"/>
    </location>
</feature>
<gene>
    <name evidence="3" type="ordered locus">Desac_2819</name>
</gene>
<keyword evidence="1" id="KW-0472">Membrane</keyword>
<evidence type="ECO:0000313" key="3">
    <source>
        <dbReference type="EMBL" id="AEB10621.1"/>
    </source>
</evidence>
<evidence type="ECO:0000256" key="1">
    <source>
        <dbReference type="SAM" id="Phobius"/>
    </source>
</evidence>
<reference evidence="4" key="2">
    <citation type="submission" date="2011-03" db="EMBL/GenBank/DDBJ databases">
        <title>The complete genome of Desulfobacca acetoxidans DSM 11109.</title>
        <authorList>
            <consortium name="US DOE Joint Genome Institute (JGI-PGF)"/>
            <person name="Lucas S."/>
            <person name="Copeland A."/>
            <person name="Lapidus A."/>
            <person name="Bruce D."/>
            <person name="Goodwin L."/>
            <person name="Pitluck S."/>
            <person name="Peters L."/>
            <person name="Kyrpides N."/>
            <person name="Mavromatis K."/>
            <person name="Ivanova N."/>
            <person name="Ovchinnikova G."/>
            <person name="Teshima H."/>
            <person name="Detter J.C."/>
            <person name="Han C."/>
            <person name="Land M."/>
            <person name="Hauser L."/>
            <person name="Markowitz V."/>
            <person name="Cheng J.-F."/>
            <person name="Hugenholtz P."/>
            <person name="Woyke T."/>
            <person name="Wu D."/>
            <person name="Spring S."/>
            <person name="Schueler E."/>
            <person name="Brambilla E."/>
            <person name="Klenk H.-P."/>
            <person name="Eisen J.A."/>
        </authorList>
    </citation>
    <scope>NUCLEOTIDE SEQUENCE [LARGE SCALE GENOMIC DNA]</scope>
    <source>
        <strain evidence="4">ATCC 700848 / DSM 11109 / ASRB2</strain>
    </source>
</reference>
<proteinExistence type="predicted"/>
<evidence type="ECO:0000313" key="4">
    <source>
        <dbReference type="Proteomes" id="UP000000483"/>
    </source>
</evidence>
<keyword evidence="4" id="KW-1185">Reference proteome</keyword>
<dbReference type="EMBL" id="CP002629">
    <property type="protein sequence ID" value="AEB10621.1"/>
    <property type="molecule type" value="Genomic_DNA"/>
</dbReference>
<dbReference type="KEGG" id="dao:Desac_2819"/>
<dbReference type="eggNOG" id="COG5266">
    <property type="taxonomic scope" value="Bacteria"/>
</dbReference>
<name>F2NIS7_DESAR</name>
<accession>F2NIS7</accession>
<feature type="chain" id="PRO_5003282657" description="Carboxypeptidase regulatory-like domain-containing protein" evidence="2">
    <location>
        <begin position="23"/>
        <end position="155"/>
    </location>
</feature>
<dbReference type="OrthoDB" id="9815598at2"/>
<evidence type="ECO:0008006" key="5">
    <source>
        <dbReference type="Google" id="ProtNLM"/>
    </source>
</evidence>
<keyword evidence="2" id="KW-0732">Signal</keyword>
<keyword evidence="1" id="KW-1133">Transmembrane helix</keyword>
<protein>
    <recommendedName>
        <fullName evidence="5">Carboxypeptidase regulatory-like domain-containing protein</fullName>
    </recommendedName>
</protein>
<organism evidence="3 4">
    <name type="scientific">Desulfobacca acetoxidans (strain ATCC 700848 / DSM 11109 / ASRB2)</name>
    <dbReference type="NCBI Taxonomy" id="880072"/>
    <lineage>
        <taxon>Bacteria</taxon>
        <taxon>Pseudomonadati</taxon>
        <taxon>Thermodesulfobacteriota</taxon>
        <taxon>Desulfobaccia</taxon>
        <taxon>Desulfobaccales</taxon>
        <taxon>Desulfobaccaceae</taxon>
        <taxon>Desulfobacca</taxon>
    </lineage>
</organism>
<feature type="signal peptide" evidence="2">
    <location>
        <begin position="1"/>
        <end position="22"/>
    </location>
</feature>
<dbReference type="AlphaFoldDB" id="F2NIS7"/>
<sequence>MFRLVLNIMGLLWLLLLFPALAHSHGVEGVVAPGGLVATANYQGGEPMSYAKVTVTSPESEKPFQVGRSDKNGRFAFAPDKPGKWHLVFNDEMGHRLDLEVQVDEKGLIGQQTPSSSGSTNLGTKAFFGVGLFMFIASVFLWWQAKKLALKRRLS</sequence>